<dbReference type="SUPFAM" id="SSF51556">
    <property type="entry name" value="Metallo-dependent hydrolases"/>
    <property type="match status" value="1"/>
</dbReference>
<dbReference type="SUPFAM" id="SSF51338">
    <property type="entry name" value="Composite domain of metallo-dependent hydrolases"/>
    <property type="match status" value="1"/>
</dbReference>
<name>A0A7V0LV90_UNCW3</name>
<dbReference type="PIRSF" id="PIRSF038994">
    <property type="entry name" value="NagA"/>
    <property type="match status" value="1"/>
</dbReference>
<dbReference type="EMBL" id="DRDR01000170">
    <property type="protein sequence ID" value="HDL60584.1"/>
    <property type="molecule type" value="Genomic_DNA"/>
</dbReference>
<dbReference type="Gene3D" id="2.30.40.10">
    <property type="entry name" value="Urease, subunit C, domain 1"/>
    <property type="match status" value="1"/>
</dbReference>
<dbReference type="InterPro" id="IPR011059">
    <property type="entry name" value="Metal-dep_hydrolase_composite"/>
</dbReference>
<feature type="binding site" evidence="7">
    <location>
        <position position="196"/>
    </location>
    <ligand>
        <name>Zn(2+)</name>
        <dbReference type="ChEBI" id="CHEBI:29105"/>
    </ligand>
</feature>
<dbReference type="InterPro" id="IPR032466">
    <property type="entry name" value="Metal_Hydrolase"/>
</dbReference>
<organism evidence="9">
    <name type="scientific">candidate division WOR-3 bacterium</name>
    <dbReference type="NCBI Taxonomy" id="2052148"/>
    <lineage>
        <taxon>Bacteria</taxon>
        <taxon>Bacteria division WOR-3</taxon>
    </lineage>
</organism>
<accession>A0A7V0LV90</accession>
<evidence type="ECO:0000256" key="6">
    <source>
        <dbReference type="PIRSR" id="PIRSR038994-2"/>
    </source>
</evidence>
<dbReference type="GO" id="GO:0046872">
    <property type="term" value="F:metal ion binding"/>
    <property type="evidence" value="ECO:0007669"/>
    <property type="project" value="UniProtKB-KW"/>
</dbReference>
<dbReference type="EC" id="3.5.1.25" evidence="9"/>
<evidence type="ECO:0000256" key="1">
    <source>
        <dbReference type="ARBA" id="ARBA00010716"/>
    </source>
</evidence>
<feature type="binding site" evidence="6">
    <location>
        <position position="252"/>
    </location>
    <ligand>
        <name>substrate</name>
    </ligand>
</feature>
<dbReference type="Pfam" id="PF01979">
    <property type="entry name" value="Amidohydro_1"/>
    <property type="match status" value="1"/>
</dbReference>
<dbReference type="AlphaFoldDB" id="A0A7V0LV90"/>
<protein>
    <submittedName>
        <fullName evidence="9">N-acetylglucosamine-6-phosphate deacetylase</fullName>
        <ecNumber evidence="9">3.5.1.25</ecNumber>
    </submittedName>
</protein>
<dbReference type="FunFam" id="3.20.20.140:FF:000004">
    <property type="entry name" value="N-acetylglucosamine-6-phosphate deacetylase"/>
    <property type="match status" value="1"/>
</dbReference>
<proteinExistence type="inferred from homology"/>
<gene>
    <name evidence="9" type="primary">nagA</name>
    <name evidence="9" type="ORF">ENH14_03910</name>
</gene>
<dbReference type="PANTHER" id="PTHR11113">
    <property type="entry name" value="N-ACETYLGLUCOSAMINE-6-PHOSPHATE DEACETYLASE"/>
    <property type="match status" value="1"/>
</dbReference>
<comment type="cofactor">
    <cofactor evidence="7">
        <name>a divalent metal cation</name>
        <dbReference type="ChEBI" id="CHEBI:60240"/>
    </cofactor>
    <text evidence="7">Binds 1 divalent metal cation per subunit.</text>
</comment>
<keyword evidence="4" id="KW-0119">Carbohydrate metabolism</keyword>
<feature type="domain" description="Amidohydrolase-related" evidence="8">
    <location>
        <begin position="51"/>
        <end position="358"/>
    </location>
</feature>
<dbReference type="Gene3D" id="3.20.20.140">
    <property type="entry name" value="Metal-dependent hydrolases"/>
    <property type="match status" value="1"/>
</dbReference>
<dbReference type="CDD" id="cd00854">
    <property type="entry name" value="NagA"/>
    <property type="match status" value="1"/>
</dbReference>
<sequence length="358" mass="40206">MRILLKNLKVVTPFRIAEAEDILIEGRKIKELRRDINEKEADIIFDLSGKIATPGFVDLHVHGAMNHDFTEATEESIQEIVKHFLRHGTTGLLATLYTKPKEMLIQDVRNIVRYMEWGEADRTVMGIHIEGPFINPEMHGAMRKDYVWRPSLEDWYLLRDAGRNYIKLMTIAPEVEGSMEIIRDASLHGIVPSLGHSKAPFDLIEEAIDNGMAHVTHIFNAMEPLHHRKPGVLTAALLRDELKVQLIGDGFHIHPAIIKLLYKLKGHTGIILITDAIRVAGMPDGEYTFSGQRVFIKEGKVVLEDGTLAGSSLTLDRAVKNMVKLCDIPLTHAVRMASLNPIRVLGKEHRKGILAVGK</sequence>
<comment type="caution">
    <text evidence="9">The sequence shown here is derived from an EMBL/GenBank/DDBJ whole genome shotgun (WGS) entry which is preliminary data.</text>
</comment>
<feature type="binding site" evidence="6">
    <location>
        <begin position="220"/>
        <end position="221"/>
    </location>
    <ligand>
        <name>substrate</name>
    </ligand>
</feature>
<evidence type="ECO:0000259" key="8">
    <source>
        <dbReference type="Pfam" id="PF01979"/>
    </source>
</evidence>
<feature type="binding site" evidence="6">
    <location>
        <begin position="308"/>
        <end position="310"/>
    </location>
    <ligand>
        <name>substrate</name>
    </ligand>
</feature>
<feature type="binding site" evidence="6">
    <location>
        <position position="228"/>
    </location>
    <ligand>
        <name>substrate</name>
    </ligand>
</feature>
<evidence type="ECO:0000256" key="7">
    <source>
        <dbReference type="PIRSR" id="PIRSR038994-3"/>
    </source>
</evidence>
<dbReference type="InterPro" id="IPR003764">
    <property type="entry name" value="GlcNAc_6-P_deAcase"/>
</dbReference>
<feature type="binding site" evidence="7">
    <location>
        <position position="130"/>
    </location>
    <ligand>
        <name>Zn(2+)</name>
        <dbReference type="ChEBI" id="CHEBI:29105"/>
    </ligand>
</feature>
<dbReference type="GO" id="GO:0006046">
    <property type="term" value="P:N-acetylglucosamine catabolic process"/>
    <property type="evidence" value="ECO:0007669"/>
    <property type="project" value="TreeGrafter"/>
</dbReference>
<keyword evidence="3 9" id="KW-0378">Hydrolase</keyword>
<dbReference type="Proteomes" id="UP000886381">
    <property type="component" value="Unassembled WGS sequence"/>
</dbReference>
<dbReference type="InterPro" id="IPR006680">
    <property type="entry name" value="Amidohydro-rel"/>
</dbReference>
<dbReference type="GO" id="GO:0008448">
    <property type="term" value="F:N-acetylglucosamine-6-phosphate deacetylase activity"/>
    <property type="evidence" value="ECO:0007669"/>
    <property type="project" value="UniProtKB-EC"/>
</dbReference>
<evidence type="ECO:0000313" key="9">
    <source>
        <dbReference type="EMBL" id="HDL60584.1"/>
    </source>
</evidence>
<evidence type="ECO:0000256" key="3">
    <source>
        <dbReference type="ARBA" id="ARBA00022801"/>
    </source>
</evidence>
<evidence type="ECO:0000256" key="2">
    <source>
        <dbReference type="ARBA" id="ARBA00022723"/>
    </source>
</evidence>
<evidence type="ECO:0000256" key="4">
    <source>
        <dbReference type="ARBA" id="ARBA00023277"/>
    </source>
</evidence>
<keyword evidence="2 7" id="KW-0479">Metal-binding</keyword>
<comment type="similarity">
    <text evidence="1">Belongs to the metallo-dependent hydrolases superfamily. NagA family.</text>
</comment>
<evidence type="ECO:0000256" key="5">
    <source>
        <dbReference type="PIRSR" id="PIRSR038994-1"/>
    </source>
</evidence>
<feature type="binding site" evidence="7">
    <location>
        <position position="217"/>
    </location>
    <ligand>
        <name>Zn(2+)</name>
        <dbReference type="ChEBI" id="CHEBI:29105"/>
    </ligand>
</feature>
<feature type="binding site" evidence="6">
    <location>
        <position position="141"/>
    </location>
    <ligand>
        <name>substrate</name>
    </ligand>
</feature>
<feature type="non-terminal residue" evidence="9">
    <location>
        <position position="358"/>
    </location>
</feature>
<reference evidence="9" key="1">
    <citation type="journal article" date="2020" name="mSystems">
        <title>Genome- and Community-Level Interaction Insights into Carbon Utilization and Element Cycling Functions of Hydrothermarchaeota in Hydrothermal Sediment.</title>
        <authorList>
            <person name="Zhou Z."/>
            <person name="Liu Y."/>
            <person name="Xu W."/>
            <person name="Pan J."/>
            <person name="Luo Z.H."/>
            <person name="Li M."/>
        </authorList>
    </citation>
    <scope>NUCLEOTIDE SEQUENCE [LARGE SCALE GENOMIC DNA]</scope>
    <source>
        <strain evidence="9">HyVt-28</strain>
    </source>
</reference>
<feature type="active site" description="Proton donor/acceptor" evidence="5">
    <location>
        <position position="275"/>
    </location>
</feature>
<dbReference type="PANTHER" id="PTHR11113:SF14">
    <property type="entry name" value="N-ACETYLGLUCOSAMINE-6-PHOSPHATE DEACETYLASE"/>
    <property type="match status" value="1"/>
</dbReference>
<dbReference type="NCBIfam" id="TIGR00221">
    <property type="entry name" value="nagA"/>
    <property type="match status" value="1"/>
</dbReference>